<dbReference type="EMBL" id="ACYE01000341">
    <property type="protein sequence ID" value="EFE39292.1"/>
    <property type="molecule type" value="Genomic_DNA"/>
</dbReference>
<feature type="region of interest" description="Disordered" evidence="6">
    <location>
        <begin position="630"/>
        <end position="650"/>
    </location>
</feature>
<gene>
    <name evidence="8" type="ORF">TRV_06017</name>
</gene>
<evidence type="ECO:0000256" key="2">
    <source>
        <dbReference type="ARBA" id="ARBA00009639"/>
    </source>
</evidence>
<dbReference type="KEGG" id="tve:TRV_06017"/>
<dbReference type="HOGENOM" id="CLU_003635_0_0_1"/>
<dbReference type="PANTHER" id="PTHR15598">
    <property type="entry name" value="ENHANCER OF MRNA-DECAPPING PROTEIN 4"/>
    <property type="match status" value="1"/>
</dbReference>
<dbReference type="PANTHER" id="PTHR15598:SF5">
    <property type="entry name" value="ENHANCER OF MRNA-DECAPPING PROTEIN 4"/>
    <property type="match status" value="1"/>
</dbReference>
<dbReference type="GO" id="GO:0031087">
    <property type="term" value="P:deadenylation-independent decapping of nuclear-transcribed mRNA"/>
    <property type="evidence" value="ECO:0007669"/>
    <property type="project" value="InterPro"/>
</dbReference>
<feature type="compositionally biased region" description="Polar residues" evidence="6">
    <location>
        <begin position="1316"/>
        <end position="1341"/>
    </location>
</feature>
<keyword evidence="9" id="KW-1185">Reference proteome</keyword>
<evidence type="ECO:0000313" key="8">
    <source>
        <dbReference type="EMBL" id="EFE39292.1"/>
    </source>
</evidence>
<dbReference type="SUPFAM" id="SSF50978">
    <property type="entry name" value="WD40 repeat-like"/>
    <property type="match status" value="1"/>
</dbReference>
<feature type="region of interest" description="Disordered" evidence="6">
    <location>
        <begin position="1311"/>
        <end position="1341"/>
    </location>
</feature>
<evidence type="ECO:0000259" key="7">
    <source>
        <dbReference type="Pfam" id="PF24106"/>
    </source>
</evidence>
<feature type="region of interest" description="Disordered" evidence="6">
    <location>
        <begin position="306"/>
        <end position="430"/>
    </location>
</feature>
<evidence type="ECO:0000256" key="4">
    <source>
        <dbReference type="ARBA" id="ARBA00022574"/>
    </source>
</evidence>
<feature type="compositionally biased region" description="Basic and acidic residues" evidence="6">
    <location>
        <begin position="1036"/>
        <end position="1049"/>
    </location>
</feature>
<dbReference type="Proteomes" id="UP000008383">
    <property type="component" value="Unassembled WGS sequence"/>
</dbReference>
<dbReference type="Pfam" id="PF24106">
    <property type="entry name" value="Beta-prop_EDC4L"/>
    <property type="match status" value="1"/>
</dbReference>
<proteinExistence type="inferred from homology"/>
<feature type="compositionally biased region" description="Low complexity" evidence="6">
    <location>
        <begin position="61"/>
        <end position="71"/>
    </location>
</feature>
<comment type="subcellular location">
    <subcellularLocation>
        <location evidence="1">Cytoplasm</location>
        <location evidence="1">P-body</location>
    </subcellularLocation>
</comment>
<accession>D4DFR6</accession>
<dbReference type="InterPro" id="IPR036322">
    <property type="entry name" value="WD40_repeat_dom_sf"/>
</dbReference>
<evidence type="ECO:0000256" key="5">
    <source>
        <dbReference type="ARBA" id="ARBA00022737"/>
    </source>
</evidence>
<feature type="region of interest" description="Disordered" evidence="6">
    <location>
        <begin position="959"/>
        <end position="1079"/>
    </location>
</feature>
<feature type="compositionally biased region" description="Polar residues" evidence="6">
    <location>
        <begin position="34"/>
        <end position="60"/>
    </location>
</feature>
<keyword evidence="4" id="KW-0853">WD repeat</keyword>
<feature type="compositionally biased region" description="Basic and acidic residues" evidence="6">
    <location>
        <begin position="980"/>
        <end position="991"/>
    </location>
</feature>
<protein>
    <recommendedName>
        <fullName evidence="7">EDC4-like protein pdc1 beta-propeller domain-containing protein</fullName>
    </recommendedName>
</protein>
<comment type="similarity">
    <text evidence="2">Belongs to the WD repeat EDC4 family.</text>
</comment>
<feature type="compositionally biased region" description="Low complexity" evidence="6">
    <location>
        <begin position="307"/>
        <end position="321"/>
    </location>
</feature>
<dbReference type="InterPro" id="IPR055393">
    <property type="entry name" value="Beta-prop_EDC4L"/>
</dbReference>
<feature type="compositionally biased region" description="Polar residues" evidence="6">
    <location>
        <begin position="234"/>
        <end position="251"/>
    </location>
</feature>
<reference evidence="9" key="1">
    <citation type="journal article" date="2011" name="Genome Biol.">
        <title>Comparative and functional genomics provide insights into the pathogenicity of dermatophytic fungi.</title>
        <authorList>
            <person name="Burmester A."/>
            <person name="Shelest E."/>
            <person name="Gloeckner G."/>
            <person name="Heddergott C."/>
            <person name="Schindler S."/>
            <person name="Staib P."/>
            <person name="Heidel A."/>
            <person name="Felder M."/>
            <person name="Petzold A."/>
            <person name="Szafranski K."/>
            <person name="Feuermann M."/>
            <person name="Pedruzzi I."/>
            <person name="Priebe S."/>
            <person name="Groth M."/>
            <person name="Winkler R."/>
            <person name="Li W."/>
            <person name="Kniemeyer O."/>
            <person name="Schroeckh V."/>
            <person name="Hertweck C."/>
            <person name="Hube B."/>
            <person name="White T.C."/>
            <person name="Platzer M."/>
            <person name="Guthke R."/>
            <person name="Heitman J."/>
            <person name="Woestemeyer J."/>
            <person name="Zipfel P.F."/>
            <person name="Monod M."/>
            <person name="Brakhage A.A."/>
        </authorList>
    </citation>
    <scope>NUCLEOTIDE SEQUENCE [LARGE SCALE GENOMIC DNA]</scope>
    <source>
        <strain evidence="9">HKI 0517</strain>
    </source>
</reference>
<evidence type="ECO:0000256" key="3">
    <source>
        <dbReference type="ARBA" id="ARBA00022490"/>
    </source>
</evidence>
<feature type="domain" description="EDC4-like protein pdc1 beta-propeller" evidence="7">
    <location>
        <begin position="516"/>
        <end position="842"/>
    </location>
</feature>
<organism evidence="8 9">
    <name type="scientific">Trichophyton verrucosum (strain HKI 0517)</name>
    <dbReference type="NCBI Taxonomy" id="663202"/>
    <lineage>
        <taxon>Eukaryota</taxon>
        <taxon>Fungi</taxon>
        <taxon>Dikarya</taxon>
        <taxon>Ascomycota</taxon>
        <taxon>Pezizomycotina</taxon>
        <taxon>Eurotiomycetes</taxon>
        <taxon>Eurotiomycetidae</taxon>
        <taxon>Onygenales</taxon>
        <taxon>Arthrodermataceae</taxon>
        <taxon>Trichophyton</taxon>
    </lineage>
</organism>
<dbReference type="InterPro" id="IPR015943">
    <property type="entry name" value="WD40/YVTN_repeat-like_dom_sf"/>
</dbReference>
<comment type="caution">
    <text evidence="8">The sequence shown here is derived from an EMBL/GenBank/DDBJ whole genome shotgun (WGS) entry which is preliminary data.</text>
</comment>
<dbReference type="GeneID" id="9584667"/>
<evidence type="ECO:0000256" key="1">
    <source>
        <dbReference type="ARBA" id="ARBA00004201"/>
    </source>
</evidence>
<evidence type="ECO:0000256" key="6">
    <source>
        <dbReference type="SAM" id="MobiDB-lite"/>
    </source>
</evidence>
<dbReference type="RefSeq" id="XP_003019916.1">
    <property type="nucleotide sequence ID" value="XM_003019870.1"/>
</dbReference>
<dbReference type="Gene3D" id="2.130.10.10">
    <property type="entry name" value="YVTN repeat-like/Quinoprotein amine dehydrogenase"/>
    <property type="match status" value="1"/>
</dbReference>
<name>D4DFR6_TRIVH</name>
<feature type="compositionally biased region" description="Low complexity" evidence="6">
    <location>
        <begin position="118"/>
        <end position="129"/>
    </location>
</feature>
<feature type="compositionally biased region" description="Polar residues" evidence="6">
    <location>
        <begin position="1010"/>
        <end position="1022"/>
    </location>
</feature>
<feature type="compositionally biased region" description="Polar residues" evidence="6">
    <location>
        <begin position="361"/>
        <end position="373"/>
    </location>
</feature>
<dbReference type="FunFam" id="2.130.10.10:FF:000817">
    <property type="entry name" value="WGS project CABT00000000 data, contig 2.15"/>
    <property type="match status" value="1"/>
</dbReference>
<dbReference type="OrthoDB" id="21128at2759"/>
<dbReference type="InterPro" id="IPR045152">
    <property type="entry name" value="EDC4-like"/>
</dbReference>
<dbReference type="GO" id="GO:0000932">
    <property type="term" value="C:P-body"/>
    <property type="evidence" value="ECO:0007669"/>
    <property type="project" value="UniProtKB-SubCell"/>
</dbReference>
<keyword evidence="3" id="KW-0963">Cytoplasm</keyword>
<keyword evidence="5" id="KW-0677">Repeat</keyword>
<evidence type="ECO:0000313" key="9">
    <source>
        <dbReference type="Proteomes" id="UP000008383"/>
    </source>
</evidence>
<feature type="region of interest" description="Disordered" evidence="6">
    <location>
        <begin position="1"/>
        <end position="285"/>
    </location>
</feature>
<sequence>MAGSGSPADLQALLARIKPRPSPSGPSYESQSSFYTGQFAQHQHQQRSGGSPGITSPTQFSYAAPYASSPILSPPPPSNPPHHGSDVISPNSSTPQSEANQQPMSTDRANLLKLLKFSQPPGGQSSNPPAETGLPSGTPARVEPIGHDGANGNGLRMPAQRNISASDILASLRGPPTCAASPPPGPSSAVPGRHSPAEKPGLAPTPSGDATQEMLLRLLNQPPAQSPKGGDLTSAPQTSGQAMNNTNTSNVPAHLSSSSAEERKDSSARNFGSADAIEVTQFDPLQPKAANKGTIFSHVNPFEHLAAASSRNRSPNSQPQSGRASPSVGTGLAGKDIPKAKSNSPEAPKSSVAQPTPEKVQGQQTATPGPNESTDQDKRGVSTPEIAEGVEGTPVAISGAKVEKSTPVPEKLTAEPSAPGSDIPGNATANSHKLMHGALEPPEEEDTKKPAKVVTISGDDETVKNTKLETKNENVADNWETEAETDHIVPVYNFPLKPFVSITWKTNLKPVGIRDDGVMDIARLKKGFDQLDRSLTSATSEYIVYALAKNGGARIIRQDDGHDRQIFRSTNDRMFNVSVAQAPPGSAIKEQAFLGIGVSGSVYWTTISRADDDYFESDALESQSLIFPPFPTSDENTSGGQLKTRAKQSSRHPEFFAIGRGKSIHIVRPRVALAEYGFTSPGKVDTEKYFKEKSIKIATGKAGKDFVFSGDDTVIASLDKTGRLRFWDLRDIDEMLMANKCDIRIPLLTLVTGSSNEKCWPTSVVFIDKQRPYLKAHALRYILVGLKQNHTLQLWDLGLGKAVQELNFPHSNESDAICSIAYHPGSGIIVVGHPTRNSIYFIHLSAPRYALPPMSQAAFIQAVTNKDPDLPKPDSTACMSGIREISFGSRGQLRSLQLLPLTKSPGQEDNGLFELYIMHSRGVTCLSIKKLDLGWDIDNKIVESVDALEKGYIEIRDIQPVQPADDSSRGEEGSTLSKSPRHDNKETKKEAASATNSSVPESPKKRSVAESASTTTQPQQEQATGEKPDKKKKKKEVAAKLKETTKATEESSDAPILSPVKQVIGRKQAPVEQPRSRQVEAEIPGESVMSMQALSKEVQKIEQNLTSMFTASLNGGLDTVYRRFEDDRRAQDKLATIRQDEVLRLVSKTLSENVEKTLAHIVSESIKQSVLPALKDNTASALDRQINGAVKAALPDAIAKAMQTPATVRAMTEIMLPSITSHFDRGLSNAVKNIVSVFKEEQAHTAEKVARDVERKFSTKMKHLENQQIKDSVKIDQLVSLVNNMNDSMSTIAQAQNSFGAEILKLHKQMPVQEPESPQKQAVSAQRETQNVQPSDEPSELTQIGQLMEERRYEEASIKWLQSSQQSELFSNLFVNYNPSYLGSLSPVVALSVSAAVTASMDTHIMERLNWLQHVLRTVNISDPSISEIGPRIMDILIQRLEALFISIAQKTPNDPILHRIPPITQWAAVLRDAKVKKIKRLNPHPPSPSHFRFMFPFLIWL</sequence>
<feature type="compositionally biased region" description="Polar residues" evidence="6">
    <location>
        <begin position="88"/>
        <end position="108"/>
    </location>
</feature>